<dbReference type="KEGG" id="goe:100900245"/>
<evidence type="ECO:0000256" key="7">
    <source>
        <dbReference type="SAM" id="MobiDB-lite"/>
    </source>
</evidence>
<evidence type="ECO:0000259" key="8">
    <source>
        <dbReference type="PROSITE" id="PS50103"/>
    </source>
</evidence>
<dbReference type="SMART" id="SM00356">
    <property type="entry name" value="ZnF_C3H1"/>
    <property type="match status" value="3"/>
</dbReference>
<organism evidence="9 10">
    <name type="scientific">Galendromus occidentalis</name>
    <name type="common">western predatory mite</name>
    <dbReference type="NCBI Taxonomy" id="34638"/>
    <lineage>
        <taxon>Eukaryota</taxon>
        <taxon>Metazoa</taxon>
        <taxon>Ecdysozoa</taxon>
        <taxon>Arthropoda</taxon>
        <taxon>Chelicerata</taxon>
        <taxon>Arachnida</taxon>
        <taxon>Acari</taxon>
        <taxon>Parasitiformes</taxon>
        <taxon>Mesostigmata</taxon>
        <taxon>Gamasina</taxon>
        <taxon>Phytoseioidea</taxon>
        <taxon>Phytoseiidae</taxon>
        <taxon>Typhlodrominae</taxon>
        <taxon>Galendromus</taxon>
    </lineage>
</organism>
<feature type="zinc finger region" description="C3H1-type" evidence="6">
    <location>
        <begin position="152"/>
        <end position="178"/>
    </location>
</feature>
<dbReference type="PANTHER" id="PTHR13119">
    <property type="entry name" value="ZINC FINGER CCCH DOMAIN-CONTAINING PROTEI"/>
    <property type="match status" value="1"/>
</dbReference>
<dbReference type="GO" id="GO:0008270">
    <property type="term" value="F:zinc ion binding"/>
    <property type="evidence" value="ECO:0007669"/>
    <property type="project" value="UniProtKB-KW"/>
</dbReference>
<feature type="compositionally biased region" description="Basic and acidic residues" evidence="7">
    <location>
        <begin position="704"/>
        <end position="717"/>
    </location>
</feature>
<keyword evidence="4 6" id="KW-0863">Zinc-finger</keyword>
<dbReference type="SUPFAM" id="SSF90229">
    <property type="entry name" value="CCCH zinc finger"/>
    <property type="match status" value="2"/>
</dbReference>
<feature type="region of interest" description="Disordered" evidence="7">
    <location>
        <begin position="500"/>
        <end position="535"/>
    </location>
</feature>
<evidence type="ECO:0000313" key="10">
    <source>
        <dbReference type="RefSeq" id="XP_018497604.2"/>
    </source>
</evidence>
<accession>A0AAJ7L8X4</accession>
<protein>
    <submittedName>
        <fullName evidence="10">Arginine-glutamic acid dipeptide repeats protein</fullName>
    </submittedName>
</protein>
<feature type="compositionally biased region" description="Basic and acidic residues" evidence="7">
    <location>
        <begin position="745"/>
        <end position="755"/>
    </location>
</feature>
<feature type="compositionally biased region" description="Basic residues" evidence="7">
    <location>
        <begin position="95"/>
        <end position="121"/>
    </location>
</feature>
<feature type="compositionally biased region" description="Low complexity" evidence="7">
    <location>
        <begin position="815"/>
        <end position="824"/>
    </location>
</feature>
<keyword evidence="3" id="KW-0677">Repeat</keyword>
<feature type="domain" description="C3H1-type" evidence="8">
    <location>
        <begin position="152"/>
        <end position="178"/>
    </location>
</feature>
<dbReference type="GO" id="GO:0005634">
    <property type="term" value="C:nucleus"/>
    <property type="evidence" value="ECO:0007669"/>
    <property type="project" value="TreeGrafter"/>
</dbReference>
<feature type="compositionally biased region" description="Basic and acidic residues" evidence="7">
    <location>
        <begin position="518"/>
        <end position="527"/>
    </location>
</feature>
<feature type="region of interest" description="Disordered" evidence="7">
    <location>
        <begin position="228"/>
        <end position="259"/>
    </location>
</feature>
<evidence type="ECO:0000256" key="4">
    <source>
        <dbReference type="ARBA" id="ARBA00022771"/>
    </source>
</evidence>
<dbReference type="PANTHER" id="PTHR13119:SF12">
    <property type="entry name" value="PROTEIN SUPPRESSOR OF SABLE"/>
    <property type="match status" value="1"/>
</dbReference>
<dbReference type="Gene3D" id="4.10.1000.10">
    <property type="entry name" value="Zinc finger, CCCH-type"/>
    <property type="match status" value="1"/>
</dbReference>
<evidence type="ECO:0000256" key="5">
    <source>
        <dbReference type="ARBA" id="ARBA00022833"/>
    </source>
</evidence>
<dbReference type="InterPro" id="IPR036855">
    <property type="entry name" value="Znf_CCCH_sf"/>
</dbReference>
<dbReference type="Proteomes" id="UP000694867">
    <property type="component" value="Unplaced"/>
</dbReference>
<feature type="domain" description="C3H1-type" evidence="8">
    <location>
        <begin position="179"/>
        <end position="202"/>
    </location>
</feature>
<feature type="compositionally biased region" description="Basic and acidic residues" evidence="7">
    <location>
        <begin position="315"/>
        <end position="363"/>
    </location>
</feature>
<feature type="region of interest" description="Disordered" evidence="7">
    <location>
        <begin position="302"/>
        <end position="464"/>
    </location>
</feature>
<name>A0AAJ7L8X4_9ACAR</name>
<dbReference type="Pfam" id="PF14608">
    <property type="entry name" value="zf-CCCH_2"/>
    <property type="match status" value="1"/>
</dbReference>
<dbReference type="InterPro" id="IPR045124">
    <property type="entry name" value="Su(sable)-like"/>
</dbReference>
<feature type="compositionally biased region" description="Polar residues" evidence="7">
    <location>
        <begin position="501"/>
        <end position="515"/>
    </location>
</feature>
<evidence type="ECO:0000256" key="6">
    <source>
        <dbReference type="PROSITE-ProRule" id="PRU00723"/>
    </source>
</evidence>
<feature type="zinc finger region" description="C3H1-type" evidence="6">
    <location>
        <begin position="179"/>
        <end position="202"/>
    </location>
</feature>
<dbReference type="GeneID" id="100900245"/>
<feature type="region of interest" description="Disordered" evidence="7">
    <location>
        <begin position="648"/>
        <end position="667"/>
    </location>
</feature>
<dbReference type="GO" id="GO:0045892">
    <property type="term" value="P:negative regulation of DNA-templated transcription"/>
    <property type="evidence" value="ECO:0007669"/>
    <property type="project" value="InterPro"/>
</dbReference>
<dbReference type="InterPro" id="IPR054361">
    <property type="entry name" value="Znf-CCCH_ZC3H4/6/8"/>
</dbReference>
<feature type="compositionally biased region" description="Basic and acidic residues" evidence="7">
    <location>
        <begin position="22"/>
        <end position="37"/>
    </location>
</feature>
<feature type="zinc finger region" description="C3H1-type" evidence="6">
    <location>
        <begin position="123"/>
        <end position="150"/>
    </location>
</feature>
<sequence length="898" mass="100165">MATDEEEGEIISDDENNGPQDQTREEKRVPEEKKSSEPRPMSIGDIAARIQEQNALRMASGLERMPHDEDRSRKRHHKKEKRRRRNSHSEEDSPHRKHRRHERQRSRSRSKSRSRSPPKKAKKEDRVPCKYYMEGKCQKSDDCPFSHAIEQTKRTDLCRFYVSGHCIKRNCPFMHEDFPCKFYHTGAPCFADKSCRYSHAPLTDEMRDVLMRYLDECKGLKREDLERLSRKAKEREDRQKDPKAPPRSHKEPLLELPQTLRTEGMQLGVEDTDFRILPPGTADVDYRLPVGKDDGVGMQAFYRDTMESPNVSPNGRRESHDIDRSPGHGTESADSKRAEAGDRHNQSPKRVVERPADPRDRSNNVDTMPGIPKSQRDLLMRLQQRVETSQDSQGSSQEEGRRTPMPDEDTGENRHDGQQEDSDDDQPLTDVIKRLQQTPANTDAPPPPAAASRPGGGIDLVKMISSINSSSNSNNQSQSVIAQPNEYWKQLLTIAGVDPATGTSLPTATTNQTTPPKVDPRKARDPRQQAQSLPSQLPVFPTLEVTVTIESHDGEAPYVLRPIETSPVRYDELVHLVKMNFRLKSDPRLERHLEKLGKREELVVESPQSPPHIQPAPSVAANFLAQLAIGKPGLLPAPVLAAPDRSKIDPRLRLGNPSGGVDLRPPGLPMPDIQALAMGDLRRPPGMMPSMSPVSLPAPVVRQDPRQAARQDPRQESRFQPAFASPRNDPPNVTPVEPRQNSARVDPRRRADPRAKSTPATEDPPNEDQVKKPTPPIVYSSPLSAYDDQVPEKTSPYPRRNIGRIKKKNPPPAATAPQTASSSEETQKTDMPSTSSAPASTNAATPPASAAAGSAGLDSLPAMPSLRSHPVDSYSVDVEDKTLSEMFKNKDPTASPFN</sequence>
<evidence type="ECO:0000313" key="9">
    <source>
        <dbReference type="Proteomes" id="UP000694867"/>
    </source>
</evidence>
<gene>
    <name evidence="10" type="primary">LOC100900245</name>
</gene>
<keyword evidence="2 6" id="KW-0479">Metal-binding</keyword>
<feature type="compositionally biased region" description="Basic residues" evidence="7">
    <location>
        <begin position="73"/>
        <end position="86"/>
    </location>
</feature>
<feature type="domain" description="C3H1-type" evidence="8">
    <location>
        <begin position="123"/>
        <end position="150"/>
    </location>
</feature>
<evidence type="ECO:0000256" key="3">
    <source>
        <dbReference type="ARBA" id="ARBA00022737"/>
    </source>
</evidence>
<feature type="compositionally biased region" description="Low complexity" evidence="7">
    <location>
        <begin position="832"/>
        <end position="862"/>
    </location>
</feature>
<evidence type="ECO:0000256" key="2">
    <source>
        <dbReference type="ARBA" id="ARBA00022723"/>
    </source>
</evidence>
<keyword evidence="5 6" id="KW-0862">Zinc</keyword>
<dbReference type="AlphaFoldDB" id="A0AAJ7L8X4"/>
<feature type="compositionally biased region" description="Basic and acidic residues" evidence="7">
    <location>
        <begin position="228"/>
        <end position="253"/>
    </location>
</feature>
<keyword evidence="9" id="KW-1185">Reference proteome</keyword>
<dbReference type="GO" id="GO:0003723">
    <property type="term" value="F:RNA binding"/>
    <property type="evidence" value="ECO:0007669"/>
    <property type="project" value="InterPro"/>
</dbReference>
<feature type="compositionally biased region" description="Basic and acidic residues" evidence="7">
    <location>
        <begin position="398"/>
        <end position="418"/>
    </location>
</feature>
<dbReference type="InterPro" id="IPR000571">
    <property type="entry name" value="Znf_CCCH"/>
</dbReference>
<feature type="compositionally biased region" description="Acidic residues" evidence="7">
    <location>
        <begin position="1"/>
        <end position="16"/>
    </location>
</feature>
<proteinExistence type="predicted"/>
<dbReference type="Pfam" id="PF22623">
    <property type="entry name" value="zf-CCCH_9"/>
    <property type="match status" value="1"/>
</dbReference>
<dbReference type="RefSeq" id="XP_018497604.2">
    <property type="nucleotide sequence ID" value="XM_018642088.2"/>
</dbReference>
<feature type="region of interest" description="Disordered" evidence="7">
    <location>
        <begin position="1"/>
        <end position="125"/>
    </location>
</feature>
<dbReference type="PROSITE" id="PS50103">
    <property type="entry name" value="ZF_C3H1"/>
    <property type="match status" value="3"/>
</dbReference>
<dbReference type="Pfam" id="PF00642">
    <property type="entry name" value="zf-CCCH"/>
    <property type="match status" value="1"/>
</dbReference>
<feature type="region of interest" description="Disordered" evidence="7">
    <location>
        <begin position="704"/>
        <end position="877"/>
    </location>
</feature>
<reference evidence="10" key="1">
    <citation type="submission" date="2025-08" db="UniProtKB">
        <authorList>
            <consortium name="RefSeq"/>
        </authorList>
    </citation>
    <scope>IDENTIFICATION</scope>
</reference>
<evidence type="ECO:0000256" key="1">
    <source>
        <dbReference type="ARBA" id="ARBA00022553"/>
    </source>
</evidence>
<keyword evidence="1" id="KW-0597">Phosphoprotein</keyword>